<proteinExistence type="predicted"/>
<keyword evidence="5" id="KW-0732">Signal</keyword>
<feature type="repeat" description="Cell wall-binding" evidence="4">
    <location>
        <begin position="84"/>
        <end position="103"/>
    </location>
</feature>
<keyword evidence="8" id="KW-1185">Reference proteome</keyword>
<feature type="chain" id="PRO_5047297074" evidence="5">
    <location>
        <begin position="28"/>
        <end position="254"/>
    </location>
</feature>
<evidence type="ECO:0000256" key="1">
    <source>
        <dbReference type="ARBA" id="ARBA00022690"/>
    </source>
</evidence>
<keyword evidence="2" id="KW-0789">Thiol protease inhibitor</keyword>
<gene>
    <name evidence="7" type="ORF">RGC78_06435</name>
</gene>
<evidence type="ECO:0000313" key="8">
    <source>
        <dbReference type="Proteomes" id="UP001256646"/>
    </source>
</evidence>
<sequence>MKKSKILLTGILGVVLSFSFVPKEANAAWIKDTNGWWYSQLNYAIGWKQINNAWYYFDNNGYMKTGWIYDNGTWYYADLNGAIQSGVIEVNGKTYYLDKSGAMAKGNIVINKRTYTFAMSGESIGDKIPQATKAFLSNGVETEPTKINNVYVASGKVVEINIDGNPTTGYTWNYEFNTGGIIKEEWKDYKQDNVDSEIQGAGGTYTWKFSAVKEGTTKVTFKYYRPWENEILETKTYIFTVDKDLNITVEECNI</sequence>
<feature type="repeat" description="Cell wall-binding" evidence="4">
    <location>
        <begin position="64"/>
        <end position="83"/>
    </location>
</feature>
<dbReference type="Gene3D" id="2.10.270.10">
    <property type="entry name" value="Cholin Binding"/>
    <property type="match status" value="1"/>
</dbReference>
<reference evidence="7 8" key="1">
    <citation type="submission" date="2023-09" db="EMBL/GenBank/DDBJ databases">
        <authorList>
            <person name="Zhai L."/>
        </authorList>
    </citation>
    <scope>NUCLEOTIDE SEQUENCE [LARGE SCALE GENOMIC DNA]</scope>
    <source>
        <strain evidence="7 8">5 N-1</strain>
    </source>
</reference>
<dbReference type="SUPFAM" id="SSF141066">
    <property type="entry name" value="ICP-like"/>
    <property type="match status" value="1"/>
</dbReference>
<dbReference type="Pfam" id="PF09394">
    <property type="entry name" value="Inhibitor_I42"/>
    <property type="match status" value="1"/>
</dbReference>
<evidence type="ECO:0000256" key="3">
    <source>
        <dbReference type="ARBA" id="ARBA00022737"/>
    </source>
</evidence>
<dbReference type="Proteomes" id="UP001256646">
    <property type="component" value="Unassembled WGS sequence"/>
</dbReference>
<dbReference type="InterPro" id="IPR018990">
    <property type="entry name" value="Prot_inh_I42_chagasin"/>
</dbReference>
<dbReference type="Pfam" id="PF19127">
    <property type="entry name" value="Choline_bind_3"/>
    <property type="match status" value="2"/>
</dbReference>
<name>A0ABU1EFF4_9CLOT</name>
<evidence type="ECO:0000256" key="4">
    <source>
        <dbReference type="PROSITE-ProRule" id="PRU00591"/>
    </source>
</evidence>
<evidence type="ECO:0000259" key="6">
    <source>
        <dbReference type="Pfam" id="PF09394"/>
    </source>
</evidence>
<keyword evidence="1 7" id="KW-0646">Protease inhibitor</keyword>
<dbReference type="RefSeq" id="WP_252212105.1">
    <property type="nucleotide sequence ID" value="NZ_JAVJAN010000013.1"/>
</dbReference>
<dbReference type="PROSITE" id="PS51170">
    <property type="entry name" value="CW"/>
    <property type="match status" value="3"/>
</dbReference>
<dbReference type="PANTHER" id="PTHR36530:SF1">
    <property type="entry name" value="AMOEBIASIN-1"/>
    <property type="match status" value="1"/>
</dbReference>
<dbReference type="InterPro" id="IPR052781">
    <property type="entry name" value="Cys_protease_inhibitor_I42"/>
</dbReference>
<feature type="repeat" description="Cell wall-binding" evidence="4">
    <location>
        <begin position="44"/>
        <end position="63"/>
    </location>
</feature>
<keyword evidence="3" id="KW-0677">Repeat</keyword>
<accession>A0ABU1EFF4</accession>
<dbReference type="EMBL" id="JAVJAN010000013">
    <property type="protein sequence ID" value="MDR5587104.1"/>
    <property type="molecule type" value="Genomic_DNA"/>
</dbReference>
<dbReference type="InterPro" id="IPR036331">
    <property type="entry name" value="Chagasin-like_sf"/>
</dbReference>
<evidence type="ECO:0000313" key="7">
    <source>
        <dbReference type="EMBL" id="MDR5587104.1"/>
    </source>
</evidence>
<feature type="domain" description="Proteinase inhibitor I42 chagasin" evidence="6">
    <location>
        <begin position="152"/>
        <end position="241"/>
    </location>
</feature>
<dbReference type="GO" id="GO:0030414">
    <property type="term" value="F:peptidase inhibitor activity"/>
    <property type="evidence" value="ECO:0007669"/>
    <property type="project" value="UniProtKB-KW"/>
</dbReference>
<protein>
    <submittedName>
        <fullName evidence="7">Protease inhibitor I42 family protein</fullName>
    </submittedName>
</protein>
<dbReference type="PANTHER" id="PTHR36530">
    <property type="entry name" value="INHIBITOR OF CYSTEINE PEPTIDASE"/>
    <property type="match status" value="1"/>
</dbReference>
<dbReference type="Gene3D" id="2.60.40.2020">
    <property type="match status" value="1"/>
</dbReference>
<organism evidence="7 8">
    <name type="scientific">Clostridium aquiflavi</name>
    <dbReference type="NCBI Taxonomy" id="3073603"/>
    <lineage>
        <taxon>Bacteria</taxon>
        <taxon>Bacillati</taxon>
        <taxon>Bacillota</taxon>
        <taxon>Clostridia</taxon>
        <taxon>Eubacteriales</taxon>
        <taxon>Clostridiaceae</taxon>
        <taxon>Clostridium</taxon>
    </lineage>
</organism>
<comment type="caution">
    <text evidence="7">The sequence shown here is derived from an EMBL/GenBank/DDBJ whole genome shotgun (WGS) entry which is preliminary data.</text>
</comment>
<evidence type="ECO:0000256" key="2">
    <source>
        <dbReference type="ARBA" id="ARBA00022704"/>
    </source>
</evidence>
<feature type="signal peptide" evidence="5">
    <location>
        <begin position="1"/>
        <end position="27"/>
    </location>
</feature>
<dbReference type="InterPro" id="IPR018337">
    <property type="entry name" value="Cell_wall/Cho-bd_repeat"/>
</dbReference>
<evidence type="ECO:0000256" key="5">
    <source>
        <dbReference type="SAM" id="SignalP"/>
    </source>
</evidence>
<dbReference type="SUPFAM" id="SSF69360">
    <property type="entry name" value="Cell wall binding repeat"/>
    <property type="match status" value="1"/>
</dbReference>